<dbReference type="InterPro" id="IPR007219">
    <property type="entry name" value="XnlR_reg_dom"/>
</dbReference>
<dbReference type="Pfam" id="PF00172">
    <property type="entry name" value="Zn_clus"/>
    <property type="match status" value="2"/>
</dbReference>
<accession>A0ABR1T0P8</accession>
<feature type="compositionally biased region" description="Polar residues" evidence="6">
    <location>
        <begin position="145"/>
        <end position="154"/>
    </location>
</feature>
<sequence>MPPPRSAGTCVQCRTRKVRCSGGAPCCANCERLEYPCSFAVSRRGERAGDGDGGASTCTPLEKRRRPLACAACRSSKSKCTGERPACEPCRTRSKACVYPDSKRRRSHAGSEPTTSSGARLMSASHHGLGQSPRASLREPGYSDGNETPSSMVSPLSQVAGGIAASEYSESYSGEGLSPSAGSHLGGYDATVAPTREARTESWRSSASNVSVDSPDPTSSALPKLHEQLQVINDYFRHIHAHPGSAFLSEVSVTKRCLDGTIDAALLLAICAFTASVLRYPRYYPAQSATWVQKAEDLLWRTMERPTVFRTQALLLAVLCRVETGHFKRGYMLLSMASRSASALRLQYERLDLDHHSQEVRRRLTWSIMLVDNYFSVGLPESGTCPPDFIYLRMPCPEEDFHGDGQTGPGPASLDGVSEGGLLQLYIRLSIIRRDILRLTRNLSLQVNVTTQITGLVDGMLNSLKLAEPRPYSTDELKRYANSRWLVRYIAVQIGWRQSHCDIYRIFLSGYREAAPDDVIRVCTPDYVAQAATACLLHARALIDIIHAVDRLRPLFGSSAMLGKTVQELDRIITAHVSGTPVYPGGAEDSNSGRPRYAMTIQKHTSLGVHSAFRQAQFHEDDEDSRGIGTGYNTRDTNSNRSATTTSTAYPDVLSAPANPQAVMFSERDQENADHRVVRSQSVLAAADRSGDLVLLGNATESMDLSALNLNIWSARGWQHDFSPGSAHDCM</sequence>
<keyword evidence="9" id="KW-1185">Reference proteome</keyword>
<organism evidence="8 9">
    <name type="scientific">Apiospora rasikravindrae</name>
    <dbReference type="NCBI Taxonomy" id="990691"/>
    <lineage>
        <taxon>Eukaryota</taxon>
        <taxon>Fungi</taxon>
        <taxon>Dikarya</taxon>
        <taxon>Ascomycota</taxon>
        <taxon>Pezizomycotina</taxon>
        <taxon>Sordariomycetes</taxon>
        <taxon>Xylariomycetidae</taxon>
        <taxon>Amphisphaeriales</taxon>
        <taxon>Apiosporaceae</taxon>
        <taxon>Apiospora</taxon>
    </lineage>
</organism>
<keyword evidence="2" id="KW-0479">Metal-binding</keyword>
<evidence type="ECO:0000259" key="7">
    <source>
        <dbReference type="PROSITE" id="PS50048"/>
    </source>
</evidence>
<reference evidence="8 9" key="1">
    <citation type="submission" date="2023-01" db="EMBL/GenBank/DDBJ databases">
        <title>Analysis of 21 Apiospora genomes using comparative genomics revels a genus with tremendous synthesis potential of carbohydrate active enzymes and secondary metabolites.</title>
        <authorList>
            <person name="Sorensen T."/>
        </authorList>
    </citation>
    <scope>NUCLEOTIDE SEQUENCE [LARGE SCALE GENOMIC DNA]</scope>
    <source>
        <strain evidence="8 9">CBS 33761</strain>
    </source>
</reference>
<feature type="region of interest" description="Disordered" evidence="6">
    <location>
        <begin position="195"/>
        <end position="220"/>
    </location>
</feature>
<feature type="compositionally biased region" description="Low complexity" evidence="6">
    <location>
        <begin position="633"/>
        <end position="647"/>
    </location>
</feature>
<dbReference type="SUPFAM" id="SSF57701">
    <property type="entry name" value="Zn2/Cys6 DNA-binding domain"/>
    <property type="match status" value="2"/>
</dbReference>
<evidence type="ECO:0000256" key="6">
    <source>
        <dbReference type="SAM" id="MobiDB-lite"/>
    </source>
</evidence>
<gene>
    <name evidence="8" type="ORF">PG993_008563</name>
</gene>
<dbReference type="CDD" id="cd00067">
    <property type="entry name" value="GAL4"/>
    <property type="match status" value="2"/>
</dbReference>
<feature type="compositionally biased region" description="Polar residues" evidence="6">
    <location>
        <begin position="203"/>
        <end position="220"/>
    </location>
</feature>
<dbReference type="PANTHER" id="PTHR47338:SF7">
    <property type="entry name" value="ZN(II)2CYS6 TRANSCRIPTION FACTOR (EUROFUNG)"/>
    <property type="match status" value="1"/>
</dbReference>
<dbReference type="InterPro" id="IPR050815">
    <property type="entry name" value="TF_fung"/>
</dbReference>
<feature type="domain" description="Zn(2)-C6 fungal-type" evidence="7">
    <location>
        <begin position="69"/>
        <end position="99"/>
    </location>
</feature>
<keyword evidence="4" id="KW-0804">Transcription</keyword>
<keyword evidence="5" id="KW-0539">Nucleus</keyword>
<name>A0ABR1T0P8_9PEZI</name>
<feature type="region of interest" description="Disordered" evidence="6">
    <location>
        <begin position="618"/>
        <end position="647"/>
    </location>
</feature>
<dbReference type="InterPro" id="IPR036864">
    <property type="entry name" value="Zn2-C6_fun-type_DNA-bd_sf"/>
</dbReference>
<evidence type="ECO:0000313" key="9">
    <source>
        <dbReference type="Proteomes" id="UP001444661"/>
    </source>
</evidence>
<dbReference type="Proteomes" id="UP001444661">
    <property type="component" value="Unassembled WGS sequence"/>
</dbReference>
<dbReference type="PANTHER" id="PTHR47338">
    <property type="entry name" value="ZN(II)2CYS6 TRANSCRIPTION FACTOR (EUROFUNG)-RELATED"/>
    <property type="match status" value="1"/>
</dbReference>
<dbReference type="SMART" id="SM00066">
    <property type="entry name" value="GAL4"/>
    <property type="match status" value="2"/>
</dbReference>
<dbReference type="Pfam" id="PF04082">
    <property type="entry name" value="Fungal_trans"/>
    <property type="match status" value="1"/>
</dbReference>
<comment type="subcellular location">
    <subcellularLocation>
        <location evidence="1">Nucleus</location>
    </subcellularLocation>
</comment>
<dbReference type="Gene3D" id="4.10.240.10">
    <property type="entry name" value="Zn(2)-C6 fungal-type DNA-binding domain"/>
    <property type="match status" value="2"/>
</dbReference>
<evidence type="ECO:0000256" key="2">
    <source>
        <dbReference type="ARBA" id="ARBA00022723"/>
    </source>
</evidence>
<evidence type="ECO:0000256" key="4">
    <source>
        <dbReference type="ARBA" id="ARBA00023163"/>
    </source>
</evidence>
<feature type="region of interest" description="Disordered" evidence="6">
    <location>
        <begin position="101"/>
        <end position="154"/>
    </location>
</feature>
<evidence type="ECO:0000256" key="3">
    <source>
        <dbReference type="ARBA" id="ARBA00023015"/>
    </source>
</evidence>
<dbReference type="EMBL" id="JAQQWK010000006">
    <property type="protein sequence ID" value="KAK8040152.1"/>
    <property type="molecule type" value="Genomic_DNA"/>
</dbReference>
<feature type="domain" description="Zn(2)-C6 fungal-type" evidence="7">
    <location>
        <begin position="9"/>
        <end position="39"/>
    </location>
</feature>
<proteinExistence type="predicted"/>
<dbReference type="InterPro" id="IPR001138">
    <property type="entry name" value="Zn2Cys6_DnaBD"/>
</dbReference>
<dbReference type="CDD" id="cd12148">
    <property type="entry name" value="fungal_TF_MHR"/>
    <property type="match status" value="1"/>
</dbReference>
<evidence type="ECO:0000256" key="5">
    <source>
        <dbReference type="ARBA" id="ARBA00023242"/>
    </source>
</evidence>
<evidence type="ECO:0000313" key="8">
    <source>
        <dbReference type="EMBL" id="KAK8040152.1"/>
    </source>
</evidence>
<comment type="caution">
    <text evidence="8">The sequence shown here is derived from an EMBL/GenBank/DDBJ whole genome shotgun (WGS) entry which is preliminary data.</text>
</comment>
<dbReference type="PROSITE" id="PS00463">
    <property type="entry name" value="ZN2_CY6_FUNGAL_1"/>
    <property type="match status" value="2"/>
</dbReference>
<evidence type="ECO:0000256" key="1">
    <source>
        <dbReference type="ARBA" id="ARBA00004123"/>
    </source>
</evidence>
<keyword evidence="3" id="KW-0805">Transcription regulation</keyword>
<dbReference type="PROSITE" id="PS50048">
    <property type="entry name" value="ZN2_CY6_FUNGAL_2"/>
    <property type="match status" value="2"/>
</dbReference>
<protein>
    <recommendedName>
        <fullName evidence="7">Zn(2)-C6 fungal-type domain-containing protein</fullName>
    </recommendedName>
</protein>